<accession>A0A7V2ZMH7</accession>
<dbReference type="InterPro" id="IPR027843">
    <property type="entry name" value="DUF4440"/>
</dbReference>
<organism evidence="3">
    <name type="scientific">Ignavibacterium album</name>
    <dbReference type="NCBI Taxonomy" id="591197"/>
    <lineage>
        <taxon>Bacteria</taxon>
        <taxon>Pseudomonadati</taxon>
        <taxon>Ignavibacteriota</taxon>
        <taxon>Ignavibacteria</taxon>
        <taxon>Ignavibacteriales</taxon>
        <taxon>Ignavibacteriaceae</taxon>
        <taxon>Ignavibacterium</taxon>
    </lineage>
</organism>
<dbReference type="AlphaFoldDB" id="A0A7V2ZMH7"/>
<feature type="domain" description="DUF4440" evidence="2">
    <location>
        <begin position="31"/>
        <end position="137"/>
    </location>
</feature>
<dbReference type="Pfam" id="PF14534">
    <property type="entry name" value="DUF4440"/>
    <property type="match status" value="1"/>
</dbReference>
<protein>
    <submittedName>
        <fullName evidence="3">DUF4440 domain-containing protein</fullName>
    </submittedName>
</protein>
<gene>
    <name evidence="3" type="ORF">ENS31_14510</name>
</gene>
<dbReference type="SUPFAM" id="SSF54427">
    <property type="entry name" value="NTF2-like"/>
    <property type="match status" value="1"/>
</dbReference>
<reference evidence="3" key="1">
    <citation type="journal article" date="2020" name="mSystems">
        <title>Genome- and Community-Level Interaction Insights into Carbon Utilization and Element Cycling Functions of Hydrothermarchaeota in Hydrothermal Sediment.</title>
        <authorList>
            <person name="Zhou Z."/>
            <person name="Liu Y."/>
            <person name="Xu W."/>
            <person name="Pan J."/>
            <person name="Luo Z.H."/>
            <person name="Li M."/>
        </authorList>
    </citation>
    <scope>NUCLEOTIDE SEQUENCE [LARGE SCALE GENOMIC DNA]</scope>
    <source>
        <strain evidence="3">SpSt-479</strain>
    </source>
</reference>
<proteinExistence type="predicted"/>
<evidence type="ECO:0000313" key="3">
    <source>
        <dbReference type="EMBL" id="HFI92728.1"/>
    </source>
</evidence>
<evidence type="ECO:0000256" key="1">
    <source>
        <dbReference type="SAM" id="SignalP"/>
    </source>
</evidence>
<dbReference type="InterPro" id="IPR032710">
    <property type="entry name" value="NTF2-like_dom_sf"/>
</dbReference>
<keyword evidence="1" id="KW-0732">Signal</keyword>
<comment type="caution">
    <text evidence="3">The sequence shown here is derived from an EMBL/GenBank/DDBJ whole genome shotgun (WGS) entry which is preliminary data.</text>
</comment>
<feature type="signal peptide" evidence="1">
    <location>
        <begin position="1"/>
        <end position="19"/>
    </location>
</feature>
<dbReference type="EMBL" id="DSUJ01000011">
    <property type="protein sequence ID" value="HFI92728.1"/>
    <property type="molecule type" value="Genomic_DNA"/>
</dbReference>
<name>A0A7V2ZMH7_9BACT</name>
<evidence type="ECO:0000259" key="2">
    <source>
        <dbReference type="Pfam" id="PF14534"/>
    </source>
</evidence>
<feature type="chain" id="PRO_5031381400" evidence="1">
    <location>
        <begin position="20"/>
        <end position="164"/>
    </location>
</feature>
<dbReference type="Gene3D" id="3.10.450.50">
    <property type="match status" value="1"/>
</dbReference>
<sequence>MRLNIIITMFLICYTSMFAQTESELKDKIGKLNRIYADAMINNDTKTMMSLYTDDVISLPSYQPMIRGIETLRTLSEQAENSEWKTTSFDMKTTDVIPAGKLVIEVGNYKMKMTGPGVPDWSDEGKYITVWQIQDDGNLKIKIEMWNTDLNPWLEMQESNDEPK</sequence>